<reference evidence="1 2" key="1">
    <citation type="journal article" date="2003" name="Int. J. Syst. Evol. Microbiol.">
        <title>Kocuria polaris sp. nov., an orange-pigmented psychrophilic bacterium isolated from an Antarctic cyanobacterial mat sample.</title>
        <authorList>
            <person name="Reddy G.S."/>
            <person name="Prakash J.S."/>
            <person name="Prabahar V."/>
            <person name="Matsumoto G.I."/>
            <person name="Stackebrandt E."/>
            <person name="Shivaji S."/>
        </authorList>
    </citation>
    <scope>NUCLEOTIDE SEQUENCE [LARGE SCALE GENOMIC DNA]</scope>
    <source>
        <strain evidence="1 2">CMS 76or</strain>
    </source>
</reference>
<evidence type="ECO:0000313" key="2">
    <source>
        <dbReference type="Proteomes" id="UP000030466"/>
    </source>
</evidence>
<accession>A0A0A6VM52</accession>
<proteinExistence type="predicted"/>
<evidence type="ECO:0000313" key="1">
    <source>
        <dbReference type="EMBL" id="KHD96190.1"/>
    </source>
</evidence>
<keyword evidence="2" id="KW-1185">Reference proteome</keyword>
<organism evidence="1 2">
    <name type="scientific">Kocuria rosea subsp. polaris</name>
    <dbReference type="NCBI Taxonomy" id="136273"/>
    <lineage>
        <taxon>Bacteria</taxon>
        <taxon>Bacillati</taxon>
        <taxon>Actinomycetota</taxon>
        <taxon>Actinomycetes</taxon>
        <taxon>Micrococcales</taxon>
        <taxon>Micrococcaceae</taxon>
        <taxon>Kocuria</taxon>
    </lineage>
</organism>
<dbReference type="EMBL" id="JSUH01000038">
    <property type="protein sequence ID" value="KHD96190.1"/>
    <property type="molecule type" value="Genomic_DNA"/>
</dbReference>
<name>A0A0A6VM52_KOCRO</name>
<sequence>MLGTVSNDAGAIRAGDDDRLVVVLFPARDDRYHVLIVGAGGQPCSLKNPEGGLLGGLKEIPLIDLASGVKRRSWSVGTAQILRDLS</sequence>
<dbReference type="Proteomes" id="UP000030466">
    <property type="component" value="Unassembled WGS sequence"/>
</dbReference>
<protein>
    <submittedName>
        <fullName evidence="1">Uncharacterized protein</fullName>
    </submittedName>
</protein>
<dbReference type="AlphaFoldDB" id="A0A0A6VM52"/>
<comment type="caution">
    <text evidence="1">The sequence shown here is derived from an EMBL/GenBank/DDBJ whole genome shotgun (WGS) entry which is preliminary data.</text>
</comment>
<gene>
    <name evidence="1" type="ORF">GY22_17045</name>
</gene>